<proteinExistence type="predicted"/>
<dbReference type="Proteomes" id="UP000078090">
    <property type="component" value="Unassembled WGS sequence"/>
</dbReference>
<evidence type="ECO:0000313" key="2">
    <source>
        <dbReference type="Proteomes" id="UP000078090"/>
    </source>
</evidence>
<organism evidence="1 2">
    <name type="scientific">Methylomonas methanica</name>
    <dbReference type="NCBI Taxonomy" id="421"/>
    <lineage>
        <taxon>Bacteria</taxon>
        <taxon>Pseudomonadati</taxon>
        <taxon>Pseudomonadota</taxon>
        <taxon>Gammaproteobacteria</taxon>
        <taxon>Methylococcales</taxon>
        <taxon>Methylococcaceae</taxon>
        <taxon>Methylomonas</taxon>
    </lineage>
</organism>
<comment type="caution">
    <text evidence="1">The sequence shown here is derived from an EMBL/GenBank/DDBJ whole genome shotgun (WGS) entry which is preliminary data.</text>
</comment>
<reference evidence="1 2" key="1">
    <citation type="submission" date="2016-03" db="EMBL/GenBank/DDBJ databases">
        <authorList>
            <person name="Ploux O."/>
        </authorList>
    </citation>
    <scope>NUCLEOTIDE SEQUENCE [LARGE SCALE GENOMIC DNA]</scope>
    <source>
        <strain evidence="1 2">R-45363</strain>
    </source>
</reference>
<sequence length="65" mass="6991">MIEIARATGGAELGNAITLIAKFSSPGFMLVSAHTNLAKSDKYNTDLKDPRLIRQIPGVTYRGSL</sequence>
<protein>
    <submittedName>
        <fullName evidence="1">Uncharacterized protein</fullName>
    </submittedName>
</protein>
<gene>
    <name evidence="1" type="ORF">A1332_17735</name>
</gene>
<accession>A0A177M795</accession>
<name>A0A177M795_METMH</name>
<evidence type="ECO:0000313" key="1">
    <source>
        <dbReference type="EMBL" id="OAI01414.1"/>
    </source>
</evidence>
<dbReference type="EMBL" id="LUUG01000090">
    <property type="protein sequence ID" value="OAI01414.1"/>
    <property type="molecule type" value="Genomic_DNA"/>
</dbReference>
<dbReference type="AlphaFoldDB" id="A0A177M795"/>